<evidence type="ECO:0000259" key="4">
    <source>
        <dbReference type="PROSITE" id="PS51468"/>
    </source>
</evidence>
<gene>
    <name evidence="5" type="ORF">ACFOUW_33255</name>
</gene>
<evidence type="ECO:0000313" key="6">
    <source>
        <dbReference type="Proteomes" id="UP001595699"/>
    </source>
</evidence>
<feature type="coiled-coil region" evidence="1">
    <location>
        <begin position="81"/>
        <end position="108"/>
    </location>
</feature>
<dbReference type="PROSITE" id="PS50234">
    <property type="entry name" value="VWFA"/>
    <property type="match status" value="1"/>
</dbReference>
<dbReference type="Pfam" id="PF08487">
    <property type="entry name" value="VIT"/>
    <property type="match status" value="1"/>
</dbReference>
<evidence type="ECO:0000256" key="1">
    <source>
        <dbReference type="SAM" id="Coils"/>
    </source>
</evidence>
<dbReference type="RefSeq" id="WP_205121018.1">
    <property type="nucleotide sequence ID" value="NZ_JAFBCM010000001.1"/>
</dbReference>
<sequence>MTISVTRLETPPTPTEDDGFGSLRTDKGNLPLEALDVRVSTTGLASHTVLTQRFHNPYAEPLEATYIFPLPDRAALTSLRMTAADREIDGVLREREEARQQYDQAISEGKRASIAEEERPGVFTMRVGNILPGERVSIRLTLAGRLAYEDGQATFRFPLVVAPRYIPGAPLPGDSVGSGVESDTDAVPDASRITPPVLLPGFPNPVALSIEAELDPAGLPLAGVESSLHTVAVDDLDGGRLRVRVHPGERVDRDFVLRLALGSPDAVTSSLVLAPDERTDIPADFGAGSFALTVLPPSENATPRPRDVVFVLDRSGSMGGWKMVAARRATARIVDTLGSADRFTVLAFDNTVEPPAHLPSGLVDGTDRHRFRAVEHLAKLEARGGTEMLRPLVEAANLLATEGTERERALVLITDGQVGNEDQILRELAPKLHGVRVHTVGIDVAVNEAFLRRLASLGGGHYELVESEDRLDQAMEAIHRRIGTPLVTDLRVEGDGLDVVPDSLAPTTLPGLYAGAPLVLTGRYQGKPDGALRIVGQQAGGTAWTRTLPGAVDASPALGAVWGRARIRDLEDRYVTARRGDTEALEHQIVATSLAFGVLCRFTAYVAVDQRVVTDGSTPRQVTQPVELPQSWEPPTMPAPAAMAFSGGFARSAAPSGDRHRGVAGAARLESGPASMDWMAADEDVSMSSPGGGRAEAAELLARLREAKGDEVRPLLEELQAWLEDVDQLGLAPHELQPLRELATDLATLPADAAELQRLRLRAVDVLQAFTGDADTMPPVTPKRKSFWRRG</sequence>
<dbReference type="PROSITE" id="PS51468">
    <property type="entry name" value="VIT"/>
    <property type="match status" value="1"/>
</dbReference>
<organism evidence="5 6">
    <name type="scientific">Tenggerimyces flavus</name>
    <dbReference type="NCBI Taxonomy" id="1708749"/>
    <lineage>
        <taxon>Bacteria</taxon>
        <taxon>Bacillati</taxon>
        <taxon>Actinomycetota</taxon>
        <taxon>Actinomycetes</taxon>
        <taxon>Propionibacteriales</taxon>
        <taxon>Nocardioidaceae</taxon>
        <taxon>Tenggerimyces</taxon>
    </lineage>
</organism>
<dbReference type="PANTHER" id="PTHR45737">
    <property type="entry name" value="VON WILLEBRAND FACTOR A DOMAIN-CONTAINING PROTEIN 5A"/>
    <property type="match status" value="1"/>
</dbReference>
<dbReference type="PANTHER" id="PTHR45737:SF6">
    <property type="entry name" value="VON WILLEBRAND FACTOR A DOMAIN-CONTAINING PROTEIN 5A"/>
    <property type="match status" value="1"/>
</dbReference>
<proteinExistence type="predicted"/>
<name>A0ABV7YNP0_9ACTN</name>
<dbReference type="InterPro" id="IPR036465">
    <property type="entry name" value="vWFA_dom_sf"/>
</dbReference>
<comment type="caution">
    <text evidence="5">The sequence shown here is derived from an EMBL/GenBank/DDBJ whole genome shotgun (WGS) entry which is preliminary data.</text>
</comment>
<feature type="region of interest" description="Disordered" evidence="2">
    <location>
        <begin position="1"/>
        <end position="25"/>
    </location>
</feature>
<keyword evidence="1" id="KW-0175">Coiled coil</keyword>
<protein>
    <submittedName>
        <fullName evidence="5">VIT domain-containing protein</fullName>
    </submittedName>
</protein>
<dbReference type="Pfam" id="PF00092">
    <property type="entry name" value="VWA"/>
    <property type="match status" value="1"/>
</dbReference>
<keyword evidence="6" id="KW-1185">Reference proteome</keyword>
<evidence type="ECO:0000259" key="3">
    <source>
        <dbReference type="PROSITE" id="PS50234"/>
    </source>
</evidence>
<dbReference type="SUPFAM" id="SSF53300">
    <property type="entry name" value="vWA-like"/>
    <property type="match status" value="1"/>
</dbReference>
<feature type="domain" description="VWFA" evidence="3">
    <location>
        <begin position="307"/>
        <end position="478"/>
    </location>
</feature>
<dbReference type="SMART" id="SM00327">
    <property type="entry name" value="VWA"/>
    <property type="match status" value="1"/>
</dbReference>
<evidence type="ECO:0000313" key="5">
    <source>
        <dbReference type="EMBL" id="MFC3765743.1"/>
    </source>
</evidence>
<dbReference type="Gene3D" id="3.40.50.410">
    <property type="entry name" value="von Willebrand factor, type A domain"/>
    <property type="match status" value="1"/>
</dbReference>
<dbReference type="EMBL" id="JBHRZH010000043">
    <property type="protein sequence ID" value="MFC3765743.1"/>
    <property type="molecule type" value="Genomic_DNA"/>
</dbReference>
<evidence type="ECO:0000256" key="2">
    <source>
        <dbReference type="SAM" id="MobiDB-lite"/>
    </source>
</evidence>
<dbReference type="Proteomes" id="UP001595699">
    <property type="component" value="Unassembled WGS sequence"/>
</dbReference>
<dbReference type="InterPro" id="IPR002035">
    <property type="entry name" value="VWF_A"/>
</dbReference>
<reference evidence="6" key="1">
    <citation type="journal article" date="2019" name="Int. J. Syst. Evol. Microbiol.">
        <title>The Global Catalogue of Microorganisms (GCM) 10K type strain sequencing project: providing services to taxonomists for standard genome sequencing and annotation.</title>
        <authorList>
            <consortium name="The Broad Institute Genomics Platform"/>
            <consortium name="The Broad Institute Genome Sequencing Center for Infectious Disease"/>
            <person name="Wu L."/>
            <person name="Ma J."/>
        </authorList>
    </citation>
    <scope>NUCLEOTIDE SEQUENCE [LARGE SCALE GENOMIC DNA]</scope>
    <source>
        <strain evidence="6">CGMCC 4.7241</strain>
    </source>
</reference>
<feature type="domain" description="VIT" evidence="4">
    <location>
        <begin position="16"/>
        <end position="144"/>
    </location>
</feature>
<accession>A0ABV7YNP0</accession>
<dbReference type="InterPro" id="IPR013694">
    <property type="entry name" value="VIT"/>
</dbReference>
<dbReference type="SMART" id="SM00609">
    <property type="entry name" value="VIT"/>
    <property type="match status" value="1"/>
</dbReference>